<evidence type="ECO:0000259" key="5">
    <source>
        <dbReference type="Pfam" id="PF00884"/>
    </source>
</evidence>
<dbReference type="GO" id="GO:0004065">
    <property type="term" value="F:arylsulfatase activity"/>
    <property type="evidence" value="ECO:0007669"/>
    <property type="project" value="TreeGrafter"/>
</dbReference>
<dbReference type="PROSITE" id="PS51318">
    <property type="entry name" value="TAT"/>
    <property type="match status" value="1"/>
</dbReference>
<evidence type="ECO:0000256" key="4">
    <source>
        <dbReference type="ARBA" id="ARBA00022837"/>
    </source>
</evidence>
<reference evidence="7" key="1">
    <citation type="submission" date="2017-04" db="EMBL/GenBank/DDBJ databases">
        <authorList>
            <person name="Varghese N."/>
            <person name="Submissions S."/>
        </authorList>
    </citation>
    <scope>NUCLEOTIDE SEQUENCE [LARGE SCALE GENOMIC DNA]</scope>
    <source>
        <strain evidence="7">UI2</strain>
    </source>
</reference>
<dbReference type="AlphaFoldDB" id="A0A1Y6FV68"/>
<accession>A0A1Y6FV68</accession>
<keyword evidence="3" id="KW-0378">Hydrolase</keyword>
<dbReference type="GeneID" id="303002216"/>
<dbReference type="InterPro" id="IPR017850">
    <property type="entry name" value="Alkaline_phosphatase_core_sf"/>
</dbReference>
<evidence type="ECO:0000256" key="2">
    <source>
        <dbReference type="ARBA" id="ARBA00022723"/>
    </source>
</evidence>
<dbReference type="Gene3D" id="3.40.720.10">
    <property type="entry name" value="Alkaline Phosphatase, subunit A"/>
    <property type="match status" value="1"/>
</dbReference>
<dbReference type="PANTHER" id="PTHR42693:SF53">
    <property type="entry name" value="ENDO-4-O-SULFATASE"/>
    <property type="match status" value="1"/>
</dbReference>
<dbReference type="GO" id="GO:0046872">
    <property type="term" value="F:metal ion binding"/>
    <property type="evidence" value="ECO:0007669"/>
    <property type="project" value="UniProtKB-KW"/>
</dbReference>
<organism evidence="6 7">
    <name type="scientific">Sphingopyxis terrae subsp. ummariensis</name>
    <dbReference type="NCBI Taxonomy" id="429001"/>
    <lineage>
        <taxon>Bacteria</taxon>
        <taxon>Pseudomonadati</taxon>
        <taxon>Pseudomonadota</taxon>
        <taxon>Alphaproteobacteria</taxon>
        <taxon>Sphingomonadales</taxon>
        <taxon>Sphingomonadaceae</taxon>
        <taxon>Sphingopyxis</taxon>
    </lineage>
</organism>
<keyword evidence="4" id="KW-0106">Calcium</keyword>
<dbReference type="InterPro" id="IPR050738">
    <property type="entry name" value="Sulfatase"/>
</dbReference>
<comment type="similarity">
    <text evidence="1">Belongs to the sulfatase family.</text>
</comment>
<dbReference type="RefSeq" id="WP_086456925.1">
    <property type="nucleotide sequence ID" value="NZ_FXWL01000002.1"/>
</dbReference>
<evidence type="ECO:0000313" key="7">
    <source>
        <dbReference type="Proteomes" id="UP000194469"/>
    </source>
</evidence>
<evidence type="ECO:0000256" key="3">
    <source>
        <dbReference type="ARBA" id="ARBA00022801"/>
    </source>
</evidence>
<sequence length="462" mass="50866">MLSRRNLVKAGAASALVGLLGARTEARTAARKPPNIVFILADDLGFADLGCFGREDIATPALDALASEGVALHRSYSNSSVCSPTRLALMTGQYQYRLPGGLDEPLGVHPELGLPDAATTLPDLLKRAGYDTSLVGKWHLGGLPDYGPRKSGYDSFFGIYQGGADYFDHGMTIRGRFKHDLWENETEIHRTGYLTDLITERSVSELWRFAAADRPFLLSVHYTAPHWPWEGPEDEAVARTIRDSFHYDGGSNAVYAAMVESLDRGVGQLIAALAANGQADDTIVIFTSDNGGERFSKVWPLRGMKGELLEGGIRVPSILRWPGRVKAGTTSDLVHITMDWVPTLLAAAGVAEKNWPKLDGRNLLPDLLDGTTDSPRQLFWRHKAQNQRAALDGNLKYLAMSGHEFLFDVAADPREVANLKTVHPRDFTRLKAAFDRWDEDMLPYLPSTFSYELRGNGHLAGY</sequence>
<dbReference type="PROSITE" id="PS00149">
    <property type="entry name" value="SULFATASE_2"/>
    <property type="match status" value="1"/>
</dbReference>
<dbReference type="EMBL" id="FXWL01000002">
    <property type="protein sequence ID" value="SMQ76443.1"/>
    <property type="molecule type" value="Genomic_DNA"/>
</dbReference>
<dbReference type="SUPFAM" id="SSF53649">
    <property type="entry name" value="Alkaline phosphatase-like"/>
    <property type="match status" value="1"/>
</dbReference>
<gene>
    <name evidence="6" type="ORF">SAMN06295984_1883</name>
</gene>
<dbReference type="Gene3D" id="3.30.1120.10">
    <property type="match status" value="1"/>
</dbReference>
<dbReference type="PANTHER" id="PTHR42693">
    <property type="entry name" value="ARYLSULFATASE FAMILY MEMBER"/>
    <property type="match status" value="1"/>
</dbReference>
<dbReference type="PROSITE" id="PS00523">
    <property type="entry name" value="SULFATASE_1"/>
    <property type="match status" value="1"/>
</dbReference>
<proteinExistence type="inferred from homology"/>
<name>A0A1Y6FV68_9SPHN</name>
<evidence type="ECO:0000256" key="1">
    <source>
        <dbReference type="ARBA" id="ARBA00008779"/>
    </source>
</evidence>
<dbReference type="InterPro" id="IPR006311">
    <property type="entry name" value="TAT_signal"/>
</dbReference>
<dbReference type="Proteomes" id="UP000194469">
    <property type="component" value="Unassembled WGS sequence"/>
</dbReference>
<dbReference type="InterPro" id="IPR000917">
    <property type="entry name" value="Sulfatase_N"/>
</dbReference>
<evidence type="ECO:0000313" key="6">
    <source>
        <dbReference type="EMBL" id="SMQ76443.1"/>
    </source>
</evidence>
<dbReference type="Pfam" id="PF00884">
    <property type="entry name" value="Sulfatase"/>
    <property type="match status" value="1"/>
</dbReference>
<keyword evidence="7" id="KW-1185">Reference proteome</keyword>
<dbReference type="InterPro" id="IPR024607">
    <property type="entry name" value="Sulfatase_CS"/>
</dbReference>
<keyword evidence="2" id="KW-0479">Metal-binding</keyword>
<feature type="domain" description="Sulfatase N-terminal" evidence="5">
    <location>
        <begin position="34"/>
        <end position="350"/>
    </location>
</feature>
<protein>
    <submittedName>
        <fullName evidence="6">Arylsulfatase A</fullName>
    </submittedName>
</protein>